<name>A0A6I8QT02_XENTR</name>
<dbReference type="PANTHER" id="PTHR11505">
    <property type="entry name" value="L1 TRANSPOSABLE ELEMENT-RELATED"/>
    <property type="match status" value="1"/>
</dbReference>
<accession>A0A6I8QT02</accession>
<reference evidence="2" key="2">
    <citation type="submission" date="2020-05" db="UniProtKB">
        <authorList>
            <consortium name="Ensembl"/>
        </authorList>
    </citation>
    <scope>IDENTIFICATION</scope>
</reference>
<dbReference type="Gene3D" id="3.30.70.1820">
    <property type="entry name" value="L1 transposable element, RRM domain"/>
    <property type="match status" value="1"/>
</dbReference>
<dbReference type="InParanoid" id="A0A6I8QT02"/>
<dbReference type="InterPro" id="IPR004244">
    <property type="entry name" value="Transposase_22"/>
</dbReference>
<sequence length="275" mass="32336">LTLRWKNIWARQLQYPEQTETTTEPFNPQLQMAQAQELAQLLGPLLDQKLASIKESMVEILQQVTNQTQRMTEAEQRISTLEDELDKAQKSIDLQQHKIIIMADKIDDLENRSRRNNLRLVGIPESVKGTELEQLLKIELPKMLNMEEARSHYLIERYHRIGPPPLKDSNRPRQIIFKLLNYADKMNILAAYRKTKDLHYQDHHIMLFQDFSCKEFSKVCQALINRNINFSLMYPAKLKIFLPSGTRIFNDPLEASTFREYSDLYPLGKKEDTYT</sequence>
<dbReference type="Ensembl" id="ENSXETT00000094363">
    <property type="protein sequence ID" value="ENSXETP00000072322"/>
    <property type="gene ID" value="ENSXETG00000037401"/>
</dbReference>
<dbReference type="SUPFAM" id="SSF57997">
    <property type="entry name" value="Tropomyosin"/>
    <property type="match status" value="1"/>
</dbReference>
<feature type="coiled-coil region" evidence="1">
    <location>
        <begin position="57"/>
        <end position="98"/>
    </location>
</feature>
<keyword evidence="1" id="KW-0175">Coiled coil</keyword>
<evidence type="ECO:0000313" key="2">
    <source>
        <dbReference type="Ensembl" id="ENSXETP00000072322"/>
    </source>
</evidence>
<reference evidence="2" key="1">
    <citation type="journal article" date="2010" name="Science">
        <title>The genome of the Western clawed frog Xenopus tropicalis.</title>
        <authorList>
            <person name="Hellsten U."/>
            <person name="Harland R.M."/>
            <person name="Gilchrist M.J."/>
            <person name="Hendrix D."/>
            <person name="Jurka J."/>
            <person name="Kapitonov V."/>
            <person name="Ovcharenko I."/>
            <person name="Putnam N.H."/>
            <person name="Shu S."/>
            <person name="Taher L."/>
            <person name="Blitz I.L."/>
            <person name="Blumberg B."/>
            <person name="Dichmann D.S."/>
            <person name="Dubchak I."/>
            <person name="Amaya E."/>
            <person name="Detter J.C."/>
            <person name="Fletcher R."/>
            <person name="Gerhard D.S."/>
            <person name="Goodstein D."/>
            <person name="Graves T."/>
            <person name="Grigoriev I.V."/>
            <person name="Grimwood J."/>
            <person name="Kawashima T."/>
            <person name="Lindquist E."/>
            <person name="Lucas S.M."/>
            <person name="Mead P.E."/>
            <person name="Mitros T."/>
            <person name="Ogino H."/>
            <person name="Ohta Y."/>
            <person name="Poliakov A.V."/>
            <person name="Pollet N."/>
            <person name="Robert J."/>
            <person name="Salamov A."/>
            <person name="Sater A.K."/>
            <person name="Schmutz J."/>
            <person name="Terry A."/>
            <person name="Vize P.D."/>
            <person name="Warren W.C."/>
            <person name="Wells D."/>
            <person name="Wills A."/>
            <person name="Wilson R.K."/>
            <person name="Zimmerman L.B."/>
            <person name="Zorn A.M."/>
            <person name="Grainger R."/>
            <person name="Grammer T."/>
            <person name="Khokha M.K."/>
            <person name="Richardson P.M."/>
            <person name="Rokhsar D.S."/>
        </authorList>
    </citation>
    <scope>NUCLEOTIDE SEQUENCE [LARGE SCALE GENOMIC DNA]</scope>
    <source>
        <strain evidence="2">Nigerian</strain>
    </source>
</reference>
<protein>
    <recommendedName>
        <fullName evidence="3">L1 transposable element RRM domain-containing protein</fullName>
    </recommendedName>
</protein>
<evidence type="ECO:0000256" key="1">
    <source>
        <dbReference type="SAM" id="Coils"/>
    </source>
</evidence>
<organism evidence="2">
    <name type="scientific">Xenopus tropicalis</name>
    <name type="common">Western clawed frog</name>
    <name type="synonym">Silurana tropicalis</name>
    <dbReference type="NCBI Taxonomy" id="8364"/>
    <lineage>
        <taxon>Eukaryota</taxon>
        <taxon>Metazoa</taxon>
        <taxon>Chordata</taxon>
        <taxon>Craniata</taxon>
        <taxon>Vertebrata</taxon>
        <taxon>Euteleostomi</taxon>
        <taxon>Amphibia</taxon>
        <taxon>Batrachia</taxon>
        <taxon>Anura</taxon>
        <taxon>Pipoidea</taxon>
        <taxon>Pipidae</taxon>
        <taxon>Xenopodinae</taxon>
        <taxon>Xenopus</taxon>
        <taxon>Silurana</taxon>
    </lineage>
</organism>
<evidence type="ECO:0008006" key="3">
    <source>
        <dbReference type="Google" id="ProtNLM"/>
    </source>
</evidence>
<dbReference type="GeneTree" id="ENSGT01000000219585"/>
<proteinExistence type="predicted"/>
<dbReference type="AlphaFoldDB" id="A0A6I8QT02"/>